<organism evidence="1 2">
    <name type="scientific">Alcanivorax quisquiliarum</name>
    <dbReference type="NCBI Taxonomy" id="2933565"/>
    <lineage>
        <taxon>Bacteria</taxon>
        <taxon>Pseudomonadati</taxon>
        <taxon>Pseudomonadota</taxon>
        <taxon>Gammaproteobacteria</taxon>
        <taxon>Oceanospirillales</taxon>
        <taxon>Alcanivoracaceae</taxon>
        <taxon>Alcanivorax</taxon>
    </lineage>
</organism>
<proteinExistence type="predicted"/>
<gene>
    <name evidence="1" type="ORF">MU846_13790</name>
</gene>
<dbReference type="EMBL" id="JALKII010000014">
    <property type="protein sequence ID" value="MCK0538782.1"/>
    <property type="molecule type" value="Genomic_DNA"/>
</dbReference>
<evidence type="ECO:0000313" key="1">
    <source>
        <dbReference type="EMBL" id="MCK0538782.1"/>
    </source>
</evidence>
<dbReference type="Proteomes" id="UP001165524">
    <property type="component" value="Unassembled WGS sequence"/>
</dbReference>
<keyword evidence="2" id="KW-1185">Reference proteome</keyword>
<name>A0ABT0EAY1_9GAMM</name>
<sequence>MSSNLENLVRTGQLKLEPAAEQEVRGLLESGQRRLRDADNKELALESRFDLAYNAAHALSLAALRRSGFRSENRYLVFQTLSHTTDLSAAQWRVLNDAHRRRNLAEYEGHLEIDEGLVAAIIRVAHQIQAHLAAFLE</sequence>
<evidence type="ECO:0008006" key="3">
    <source>
        <dbReference type="Google" id="ProtNLM"/>
    </source>
</evidence>
<evidence type="ECO:0000313" key="2">
    <source>
        <dbReference type="Proteomes" id="UP001165524"/>
    </source>
</evidence>
<comment type="caution">
    <text evidence="1">The sequence shown here is derived from an EMBL/GenBank/DDBJ whole genome shotgun (WGS) entry which is preliminary data.</text>
</comment>
<protein>
    <recommendedName>
        <fullName evidence="3">Nucleotidyltransferase substrate binding protein, HI0074 family</fullName>
    </recommendedName>
</protein>
<reference evidence="1" key="1">
    <citation type="submission" date="2022-04" db="EMBL/GenBank/DDBJ databases">
        <title>Alcanivorax sp. CY1518 draft genome sequence.</title>
        <authorList>
            <person name="Zhao G."/>
            <person name="An M."/>
        </authorList>
    </citation>
    <scope>NUCLEOTIDE SEQUENCE</scope>
    <source>
        <strain evidence="1">CY1518</strain>
    </source>
</reference>
<accession>A0ABT0EAY1</accession>
<dbReference type="RefSeq" id="WP_246953733.1">
    <property type="nucleotide sequence ID" value="NZ_JALKII010000014.1"/>
</dbReference>